<dbReference type="InterPro" id="IPR003439">
    <property type="entry name" value="ABC_transporter-like_ATP-bd"/>
</dbReference>
<dbReference type="PANTHER" id="PTHR42939:SF1">
    <property type="entry name" value="ABC TRANSPORTER ATP-BINDING PROTEIN ALBC-RELATED"/>
    <property type="match status" value="1"/>
</dbReference>
<proteinExistence type="predicted"/>
<keyword evidence="1" id="KW-0813">Transport</keyword>
<organism evidence="6">
    <name type="scientific">hydrothermal vent metagenome</name>
    <dbReference type="NCBI Taxonomy" id="652676"/>
    <lineage>
        <taxon>unclassified sequences</taxon>
        <taxon>metagenomes</taxon>
        <taxon>ecological metagenomes</taxon>
    </lineage>
</organism>
<dbReference type="CDD" id="cd03230">
    <property type="entry name" value="ABC_DR_subfamily_A"/>
    <property type="match status" value="1"/>
</dbReference>
<dbReference type="InterPro" id="IPR017871">
    <property type="entry name" value="ABC_transporter-like_CS"/>
</dbReference>
<dbReference type="EMBL" id="UOGK01000384">
    <property type="protein sequence ID" value="VAX40383.1"/>
    <property type="molecule type" value="Genomic_DNA"/>
</dbReference>
<keyword evidence="2" id="KW-0547">Nucleotide-binding</keyword>
<dbReference type="GO" id="GO:0005524">
    <property type="term" value="F:ATP binding"/>
    <property type="evidence" value="ECO:0007669"/>
    <property type="project" value="UniProtKB-KW"/>
</dbReference>
<sequence length="435" mass="47367">MNTPDLQHDQSRGTPVVACQNLTKVFRDFWMRNRARAVDSLTFDLYPQEIFGLLGPNGSGKSTTIKVLLGLLRPTRGRVAVFGKPPTDVETKKRIGYLPEESYLYPFLNARETLDYYGKLFEIGHTIRKKRIDELLDMVGLTHVQHRPIREYSKGMQRRIGLAQALINDPDLLILDEPTTGLDPIGTRQVKDLIVQLGRRGKTVLLSSHLLADVEDCVDRMIILYGGKKRDEGTCDSMLVSHERTTIETDALDEDTIAEIDTLLRQRSGGERSILNVSHPRQTLEQKFLDIVEQAKAEHLETAGSVHGGGTAAFLAAEAASGEALISRLTSAEPEPHETQPDTPAPAADETKTSELIEGLLGDAPEAPESSSTPAAAATPEQSASSAAPPRARPAPPAAEVDDSVIDSLLGGDNNTDDREGSDEGSDASREDHSP</sequence>
<dbReference type="InterPro" id="IPR003593">
    <property type="entry name" value="AAA+_ATPase"/>
</dbReference>
<protein>
    <submittedName>
        <fullName evidence="6">Efflux ABC transporter, ATP-binding protein</fullName>
    </submittedName>
</protein>
<dbReference type="InterPro" id="IPR027417">
    <property type="entry name" value="P-loop_NTPase"/>
</dbReference>
<dbReference type="InterPro" id="IPR051782">
    <property type="entry name" value="ABC_Transporter_VariousFunc"/>
</dbReference>
<keyword evidence="3 6" id="KW-0067">ATP-binding</keyword>
<evidence type="ECO:0000256" key="2">
    <source>
        <dbReference type="ARBA" id="ARBA00022741"/>
    </source>
</evidence>
<evidence type="ECO:0000256" key="4">
    <source>
        <dbReference type="SAM" id="MobiDB-lite"/>
    </source>
</evidence>
<accession>A0A3B1DU45</accession>
<dbReference type="PROSITE" id="PS00211">
    <property type="entry name" value="ABC_TRANSPORTER_1"/>
    <property type="match status" value="1"/>
</dbReference>
<evidence type="ECO:0000313" key="6">
    <source>
        <dbReference type="EMBL" id="VAX40383.1"/>
    </source>
</evidence>
<evidence type="ECO:0000256" key="1">
    <source>
        <dbReference type="ARBA" id="ARBA00022448"/>
    </source>
</evidence>
<dbReference type="PROSITE" id="PS50893">
    <property type="entry name" value="ABC_TRANSPORTER_2"/>
    <property type="match status" value="1"/>
</dbReference>
<dbReference type="Gene3D" id="3.40.50.300">
    <property type="entry name" value="P-loop containing nucleotide triphosphate hydrolases"/>
    <property type="match status" value="1"/>
</dbReference>
<feature type="domain" description="ABC transporter" evidence="5">
    <location>
        <begin position="17"/>
        <end position="251"/>
    </location>
</feature>
<evidence type="ECO:0000256" key="3">
    <source>
        <dbReference type="ARBA" id="ARBA00022840"/>
    </source>
</evidence>
<reference evidence="6" key="1">
    <citation type="submission" date="2018-06" db="EMBL/GenBank/DDBJ databases">
        <authorList>
            <person name="Zhirakovskaya E."/>
        </authorList>
    </citation>
    <scope>NUCLEOTIDE SEQUENCE</scope>
</reference>
<dbReference type="GO" id="GO:0016887">
    <property type="term" value="F:ATP hydrolysis activity"/>
    <property type="evidence" value="ECO:0007669"/>
    <property type="project" value="InterPro"/>
</dbReference>
<dbReference type="SUPFAM" id="SSF52540">
    <property type="entry name" value="P-loop containing nucleoside triphosphate hydrolases"/>
    <property type="match status" value="1"/>
</dbReference>
<dbReference type="Pfam" id="PF00005">
    <property type="entry name" value="ABC_tran"/>
    <property type="match status" value="1"/>
</dbReference>
<feature type="region of interest" description="Disordered" evidence="4">
    <location>
        <begin position="332"/>
        <end position="351"/>
    </location>
</feature>
<gene>
    <name evidence="6" type="ORF">MNBD_PLANCTO03-382</name>
</gene>
<name>A0A3B1DU45_9ZZZZ</name>
<dbReference type="AlphaFoldDB" id="A0A3B1DU45"/>
<feature type="region of interest" description="Disordered" evidence="4">
    <location>
        <begin position="362"/>
        <end position="435"/>
    </location>
</feature>
<dbReference type="PANTHER" id="PTHR42939">
    <property type="entry name" value="ABC TRANSPORTER ATP-BINDING PROTEIN ALBC-RELATED"/>
    <property type="match status" value="1"/>
</dbReference>
<dbReference type="SMART" id="SM00382">
    <property type="entry name" value="AAA"/>
    <property type="match status" value="1"/>
</dbReference>
<feature type="compositionally biased region" description="Low complexity" evidence="4">
    <location>
        <begin position="364"/>
        <end position="390"/>
    </location>
</feature>
<evidence type="ECO:0000259" key="5">
    <source>
        <dbReference type="PROSITE" id="PS50893"/>
    </source>
</evidence>